<name>A0A5C3ML15_9AGAM</name>
<accession>A0A5C3ML15</accession>
<protein>
    <submittedName>
        <fullName evidence="1">Uncharacterized protein</fullName>
    </submittedName>
</protein>
<gene>
    <name evidence="1" type="ORF">OE88DRAFT_1669232</name>
</gene>
<dbReference type="AlphaFoldDB" id="A0A5C3ML15"/>
<dbReference type="OrthoDB" id="3309756at2759"/>
<dbReference type="Proteomes" id="UP000305948">
    <property type="component" value="Unassembled WGS sequence"/>
</dbReference>
<organism evidence="1 2">
    <name type="scientific">Heliocybe sulcata</name>
    <dbReference type="NCBI Taxonomy" id="5364"/>
    <lineage>
        <taxon>Eukaryota</taxon>
        <taxon>Fungi</taxon>
        <taxon>Dikarya</taxon>
        <taxon>Basidiomycota</taxon>
        <taxon>Agaricomycotina</taxon>
        <taxon>Agaricomycetes</taxon>
        <taxon>Gloeophyllales</taxon>
        <taxon>Gloeophyllaceae</taxon>
        <taxon>Heliocybe</taxon>
    </lineage>
</organism>
<sequence length="331" mass="38204">MPPTDDNSILELRGAAVEWLGSGGQITIQGVEYEYADSDADDDSIDDAVGPGRTFGKLVKRMAASVEMFLSFCSDLLGNGPDAIFTRLMRRNDPLDSRYRRTKRLSWWIKDLAYIFPPIRLGVYRNLYHNRDISRLVQFVIDRRYHISVRLTAAYYLLILLKFSRLCAFVPLFHDVLSRICQEGSRHGIKPSTLRPLQEVLTFKEDLMCITTCDAKEVPAVIIGSSEDMASSLVHYFWVWSLGLQCLRIHTRSDLEAVEQANQVVGSRLYRLAPDPNPLECALKLEVQKWYEWVDGDINDKRMQFEMREFMEHIQYIIPCGTEYGNRYRAI</sequence>
<dbReference type="EMBL" id="ML213543">
    <property type="protein sequence ID" value="TFK45423.1"/>
    <property type="molecule type" value="Genomic_DNA"/>
</dbReference>
<reference evidence="1 2" key="1">
    <citation type="journal article" date="2019" name="Nat. Ecol. Evol.">
        <title>Megaphylogeny resolves global patterns of mushroom evolution.</title>
        <authorList>
            <person name="Varga T."/>
            <person name="Krizsan K."/>
            <person name="Foldi C."/>
            <person name="Dima B."/>
            <person name="Sanchez-Garcia M."/>
            <person name="Sanchez-Ramirez S."/>
            <person name="Szollosi G.J."/>
            <person name="Szarkandi J.G."/>
            <person name="Papp V."/>
            <person name="Albert L."/>
            <person name="Andreopoulos W."/>
            <person name="Angelini C."/>
            <person name="Antonin V."/>
            <person name="Barry K.W."/>
            <person name="Bougher N.L."/>
            <person name="Buchanan P."/>
            <person name="Buyck B."/>
            <person name="Bense V."/>
            <person name="Catcheside P."/>
            <person name="Chovatia M."/>
            <person name="Cooper J."/>
            <person name="Damon W."/>
            <person name="Desjardin D."/>
            <person name="Finy P."/>
            <person name="Geml J."/>
            <person name="Haridas S."/>
            <person name="Hughes K."/>
            <person name="Justo A."/>
            <person name="Karasinski D."/>
            <person name="Kautmanova I."/>
            <person name="Kiss B."/>
            <person name="Kocsube S."/>
            <person name="Kotiranta H."/>
            <person name="LaButti K.M."/>
            <person name="Lechner B.E."/>
            <person name="Liimatainen K."/>
            <person name="Lipzen A."/>
            <person name="Lukacs Z."/>
            <person name="Mihaltcheva S."/>
            <person name="Morgado L.N."/>
            <person name="Niskanen T."/>
            <person name="Noordeloos M.E."/>
            <person name="Ohm R.A."/>
            <person name="Ortiz-Santana B."/>
            <person name="Ovrebo C."/>
            <person name="Racz N."/>
            <person name="Riley R."/>
            <person name="Savchenko A."/>
            <person name="Shiryaev A."/>
            <person name="Soop K."/>
            <person name="Spirin V."/>
            <person name="Szebenyi C."/>
            <person name="Tomsovsky M."/>
            <person name="Tulloss R.E."/>
            <person name="Uehling J."/>
            <person name="Grigoriev I.V."/>
            <person name="Vagvolgyi C."/>
            <person name="Papp T."/>
            <person name="Martin F.M."/>
            <person name="Miettinen O."/>
            <person name="Hibbett D.S."/>
            <person name="Nagy L.G."/>
        </authorList>
    </citation>
    <scope>NUCLEOTIDE SEQUENCE [LARGE SCALE GENOMIC DNA]</scope>
    <source>
        <strain evidence="1 2">OMC1185</strain>
    </source>
</reference>
<evidence type="ECO:0000313" key="2">
    <source>
        <dbReference type="Proteomes" id="UP000305948"/>
    </source>
</evidence>
<evidence type="ECO:0000313" key="1">
    <source>
        <dbReference type="EMBL" id="TFK45423.1"/>
    </source>
</evidence>
<proteinExistence type="predicted"/>
<keyword evidence="2" id="KW-1185">Reference proteome</keyword>